<evidence type="ECO:0000313" key="8">
    <source>
        <dbReference type="Proteomes" id="UP000176493"/>
    </source>
</evidence>
<feature type="domain" description="NAD-dependent epimerase/dehydratase" evidence="6">
    <location>
        <begin position="4"/>
        <end position="235"/>
    </location>
</feature>
<dbReference type="SUPFAM" id="SSF51735">
    <property type="entry name" value="NAD(P)-binding Rossmann-fold domains"/>
    <property type="match status" value="1"/>
</dbReference>
<dbReference type="PANTHER" id="PTHR43725">
    <property type="entry name" value="UDP-GLUCOSE 4-EPIMERASE"/>
    <property type="match status" value="1"/>
</dbReference>
<sequence>MKTLVTGGAGFIGSNLTEHLCTEGHEVIVLDDFSSSGRKTLEAKSARVVNGSVGDAALLLKLLSGVDVVFHLAATGIIKLSLENPPAYFENNLMNGIALLDAMRKKGVRKIVYSSSSGVYGEPERVPIKEDDRKEPVSPYGASKFAFEHALTSYYHAFGIESVSLRYFNVYGPGDKQQPVTRAIPQWIQAALKKEVVPVYWNLEQTKDYIFIDDVVRANLLAAERGKGTAVYNVGSGKGYVMRELFSTLEKVLGRTLPKKNMGERKGDPSVLVADISRMQKELGWKPTVGIETGIRKTVEYYQRELGLPL</sequence>
<comment type="similarity">
    <text evidence="2">Belongs to the NAD(P)-dependent epimerase/dehydratase family.</text>
</comment>
<evidence type="ECO:0000256" key="4">
    <source>
        <dbReference type="ARBA" id="ARBA00031367"/>
    </source>
</evidence>
<evidence type="ECO:0000259" key="6">
    <source>
        <dbReference type="Pfam" id="PF01370"/>
    </source>
</evidence>
<dbReference type="Pfam" id="PF01370">
    <property type="entry name" value="Epimerase"/>
    <property type="match status" value="1"/>
</dbReference>
<evidence type="ECO:0000256" key="2">
    <source>
        <dbReference type="ARBA" id="ARBA00007637"/>
    </source>
</evidence>
<dbReference type="InterPro" id="IPR036291">
    <property type="entry name" value="NAD(P)-bd_dom_sf"/>
</dbReference>
<proteinExistence type="inferred from homology"/>
<gene>
    <name evidence="7" type="ORF">A2W52_01770</name>
</gene>
<evidence type="ECO:0000256" key="3">
    <source>
        <dbReference type="ARBA" id="ARBA00018569"/>
    </source>
</evidence>
<organism evidence="7 8">
    <name type="scientific">Candidatus Taylorbacteria bacterium RIFCSPHIGHO2_02_49_25</name>
    <dbReference type="NCBI Taxonomy" id="1802305"/>
    <lineage>
        <taxon>Bacteria</taxon>
        <taxon>Candidatus Tayloriibacteriota</taxon>
    </lineage>
</organism>
<dbReference type="Gene3D" id="3.90.25.10">
    <property type="entry name" value="UDP-galactose 4-epimerase, domain 1"/>
    <property type="match status" value="1"/>
</dbReference>
<reference evidence="7 8" key="1">
    <citation type="journal article" date="2016" name="Nat. Commun.">
        <title>Thousands of microbial genomes shed light on interconnected biogeochemical processes in an aquifer system.</title>
        <authorList>
            <person name="Anantharaman K."/>
            <person name="Brown C.T."/>
            <person name="Hug L.A."/>
            <person name="Sharon I."/>
            <person name="Castelle C.J."/>
            <person name="Probst A.J."/>
            <person name="Thomas B.C."/>
            <person name="Singh A."/>
            <person name="Wilkins M.J."/>
            <person name="Karaoz U."/>
            <person name="Brodie E.L."/>
            <person name="Williams K.H."/>
            <person name="Hubbard S.S."/>
            <person name="Banfield J.F."/>
        </authorList>
    </citation>
    <scope>NUCLEOTIDE SEQUENCE [LARGE SCALE GENOMIC DNA]</scope>
</reference>
<name>A0A1G2MB40_9BACT</name>
<protein>
    <recommendedName>
        <fullName evidence="3">UDP-glucose 4-epimerase</fullName>
    </recommendedName>
    <alternativeName>
        <fullName evidence="5">Galactowaldenase</fullName>
    </alternativeName>
    <alternativeName>
        <fullName evidence="4">UDP-galactose 4-epimerase</fullName>
    </alternativeName>
</protein>
<comment type="caution">
    <text evidence="7">The sequence shown here is derived from an EMBL/GenBank/DDBJ whole genome shotgun (WGS) entry which is preliminary data.</text>
</comment>
<accession>A0A1G2MB40</accession>
<dbReference type="PANTHER" id="PTHR43725:SF53">
    <property type="entry name" value="UDP-ARABINOSE 4-EPIMERASE 1"/>
    <property type="match status" value="1"/>
</dbReference>
<comment type="pathway">
    <text evidence="1">Carbohydrate metabolism; galactose metabolism.</text>
</comment>
<evidence type="ECO:0000313" key="7">
    <source>
        <dbReference type="EMBL" id="OHA21120.1"/>
    </source>
</evidence>
<evidence type="ECO:0000256" key="5">
    <source>
        <dbReference type="ARBA" id="ARBA00033067"/>
    </source>
</evidence>
<dbReference type="Proteomes" id="UP000176493">
    <property type="component" value="Unassembled WGS sequence"/>
</dbReference>
<dbReference type="AlphaFoldDB" id="A0A1G2MB40"/>
<dbReference type="Gene3D" id="3.40.50.720">
    <property type="entry name" value="NAD(P)-binding Rossmann-like Domain"/>
    <property type="match status" value="1"/>
</dbReference>
<dbReference type="InterPro" id="IPR001509">
    <property type="entry name" value="Epimerase_deHydtase"/>
</dbReference>
<evidence type="ECO:0000256" key="1">
    <source>
        <dbReference type="ARBA" id="ARBA00004947"/>
    </source>
</evidence>
<dbReference type="EMBL" id="MHRJ01000052">
    <property type="protein sequence ID" value="OHA21120.1"/>
    <property type="molecule type" value="Genomic_DNA"/>
</dbReference>